<accession>A0A843BAT4</accession>
<dbReference type="GO" id="GO:1900378">
    <property type="term" value="P:positive regulation of secondary metabolite biosynthetic process"/>
    <property type="evidence" value="ECO:0007669"/>
    <property type="project" value="TreeGrafter"/>
</dbReference>
<dbReference type="EMBL" id="JABBCQ020000031">
    <property type="protein sequence ID" value="MBI1626965.1"/>
    <property type="molecule type" value="Genomic_DNA"/>
</dbReference>
<evidence type="ECO:0000313" key="6">
    <source>
        <dbReference type="EMBL" id="MBI1626965.1"/>
    </source>
</evidence>
<feature type="zinc finger region" description="dksA C4-type" evidence="4">
    <location>
        <begin position="41"/>
        <end position="65"/>
    </location>
</feature>
<evidence type="ECO:0000259" key="5">
    <source>
        <dbReference type="Pfam" id="PF01258"/>
    </source>
</evidence>
<proteinExistence type="predicted"/>
<keyword evidence="2" id="KW-0863">Zinc-finger</keyword>
<gene>
    <name evidence="6" type="ORF">HF327_021060</name>
</gene>
<organism evidence="6 7">
    <name type="scientific">Comamonas suwonensis</name>
    <dbReference type="NCBI Taxonomy" id="2606214"/>
    <lineage>
        <taxon>Bacteria</taxon>
        <taxon>Pseudomonadati</taxon>
        <taxon>Pseudomonadota</taxon>
        <taxon>Betaproteobacteria</taxon>
        <taxon>Burkholderiales</taxon>
        <taxon>Comamonadaceae</taxon>
        <taxon>Comamonas</taxon>
    </lineage>
</organism>
<evidence type="ECO:0000256" key="2">
    <source>
        <dbReference type="ARBA" id="ARBA00022771"/>
    </source>
</evidence>
<reference evidence="6" key="1">
    <citation type="submission" date="2020-12" db="EMBL/GenBank/DDBJ databases">
        <title>Comamonas sp. nov., isolated from stream water.</title>
        <authorList>
            <person name="Park K.-H."/>
        </authorList>
    </citation>
    <scope>NUCLEOTIDE SEQUENCE</scope>
    <source>
        <strain evidence="6">EJ-4</strain>
    </source>
</reference>
<evidence type="ECO:0000256" key="1">
    <source>
        <dbReference type="ARBA" id="ARBA00022723"/>
    </source>
</evidence>
<evidence type="ECO:0000313" key="7">
    <source>
        <dbReference type="Proteomes" id="UP000530032"/>
    </source>
</evidence>
<evidence type="ECO:0000256" key="4">
    <source>
        <dbReference type="PROSITE-ProRule" id="PRU00510"/>
    </source>
</evidence>
<dbReference type="Proteomes" id="UP000530032">
    <property type="component" value="Unassembled WGS sequence"/>
</dbReference>
<dbReference type="PANTHER" id="PTHR38777:SF1">
    <property type="entry name" value="DNAK SUPPRESSOR PROTEIN"/>
    <property type="match status" value="1"/>
</dbReference>
<dbReference type="AlphaFoldDB" id="A0A843BAT4"/>
<name>A0A843BAT4_9BURK</name>
<dbReference type="PANTHER" id="PTHR38777">
    <property type="entry name" value="FELS-2 PROPHAGE PROTEIN"/>
    <property type="match status" value="1"/>
</dbReference>
<dbReference type="InterPro" id="IPR012783">
    <property type="entry name" value="Znf_C4_TraR"/>
</dbReference>
<dbReference type="Pfam" id="PF01258">
    <property type="entry name" value="zf-dskA_traR"/>
    <property type="match status" value="1"/>
</dbReference>
<comment type="caution">
    <text evidence="6">The sequence shown here is derived from an EMBL/GenBank/DDBJ whole genome shotgun (WGS) entry which is preliminary data.</text>
</comment>
<protein>
    <submittedName>
        <fullName evidence="6">TraR/DksA family transcriptional regulator</fullName>
    </submittedName>
</protein>
<dbReference type="GO" id="GO:0008270">
    <property type="term" value="F:zinc ion binding"/>
    <property type="evidence" value="ECO:0007669"/>
    <property type="project" value="UniProtKB-KW"/>
</dbReference>
<sequence>MTDFFDRAQARELQVRDDALRDQARRAGLAGKTGADSATECIACDAQIPEARRWAVPGCQRCVKCQTIFEQLP</sequence>
<dbReference type="InterPro" id="IPR000962">
    <property type="entry name" value="Znf_DskA_TraR"/>
</dbReference>
<dbReference type="Gene3D" id="1.20.120.910">
    <property type="entry name" value="DksA, coiled-coil domain"/>
    <property type="match status" value="1"/>
</dbReference>
<evidence type="ECO:0000256" key="3">
    <source>
        <dbReference type="ARBA" id="ARBA00022833"/>
    </source>
</evidence>
<keyword evidence="1" id="KW-0479">Metal-binding</keyword>
<dbReference type="NCBIfam" id="TIGR02419">
    <property type="entry name" value="C4_traR_proteo"/>
    <property type="match status" value="1"/>
</dbReference>
<keyword evidence="7" id="KW-1185">Reference proteome</keyword>
<dbReference type="PROSITE" id="PS51128">
    <property type="entry name" value="ZF_DKSA_2"/>
    <property type="match status" value="1"/>
</dbReference>
<feature type="domain" description="Zinc finger DksA/TraR C4-type" evidence="5">
    <location>
        <begin position="41"/>
        <end position="71"/>
    </location>
</feature>
<dbReference type="RefSeq" id="WP_198462312.1">
    <property type="nucleotide sequence ID" value="NZ_JABBCQ020000031.1"/>
</dbReference>
<dbReference type="SUPFAM" id="SSF57716">
    <property type="entry name" value="Glucocorticoid receptor-like (DNA-binding domain)"/>
    <property type="match status" value="1"/>
</dbReference>
<keyword evidence="3" id="KW-0862">Zinc</keyword>